<name>A0A4P7NAM2_PYROR</name>
<gene>
    <name evidence="1" type="ORF">PoMZ_04591</name>
</gene>
<dbReference type="Proteomes" id="UP000294847">
    <property type="component" value="Chromosome 3"/>
</dbReference>
<proteinExistence type="predicted"/>
<feature type="non-terminal residue" evidence="1">
    <location>
        <position position="71"/>
    </location>
</feature>
<evidence type="ECO:0000313" key="1">
    <source>
        <dbReference type="EMBL" id="QBZ59629.1"/>
    </source>
</evidence>
<sequence length="71" mass="8081">VLSLQIKLLSSIILKERKGGHQPGSKTTSFPLSFSRQVRHRVDPVSVQQIPTQTHPWSERRGYALLIPHKN</sequence>
<protein>
    <submittedName>
        <fullName evidence="1">Uncharacterized protein</fullName>
    </submittedName>
</protein>
<organism evidence="1 2">
    <name type="scientific">Pyricularia oryzae</name>
    <name type="common">Rice blast fungus</name>
    <name type="synonym">Magnaporthe oryzae</name>
    <dbReference type="NCBI Taxonomy" id="318829"/>
    <lineage>
        <taxon>Eukaryota</taxon>
        <taxon>Fungi</taxon>
        <taxon>Dikarya</taxon>
        <taxon>Ascomycota</taxon>
        <taxon>Pezizomycotina</taxon>
        <taxon>Sordariomycetes</taxon>
        <taxon>Sordariomycetidae</taxon>
        <taxon>Magnaporthales</taxon>
        <taxon>Pyriculariaceae</taxon>
        <taxon>Pyricularia</taxon>
    </lineage>
</organism>
<feature type="non-terminal residue" evidence="1">
    <location>
        <position position="1"/>
    </location>
</feature>
<reference evidence="1 2" key="1">
    <citation type="journal article" date="2019" name="Mol. Biol. Evol.">
        <title>Blast fungal genomes show frequent chromosomal changes, gene gains and losses, and effector gene turnover.</title>
        <authorList>
            <person name="Gomez Luciano L.B."/>
            <person name="Jason Tsai I."/>
            <person name="Chuma I."/>
            <person name="Tosa Y."/>
            <person name="Chen Y.H."/>
            <person name="Li J.Y."/>
            <person name="Li M.Y."/>
            <person name="Jade Lu M.Y."/>
            <person name="Nakayashiki H."/>
            <person name="Li W.H."/>
        </authorList>
    </citation>
    <scope>NUCLEOTIDE SEQUENCE [LARGE SCALE GENOMIC DNA]</scope>
    <source>
        <strain evidence="1">MZ5-1-6</strain>
    </source>
</reference>
<accession>A0A4P7NAM2</accession>
<dbReference type="EMBL" id="CP034206">
    <property type="protein sequence ID" value="QBZ59629.1"/>
    <property type="molecule type" value="Genomic_DNA"/>
</dbReference>
<dbReference type="AlphaFoldDB" id="A0A4P7NAM2"/>
<evidence type="ECO:0000313" key="2">
    <source>
        <dbReference type="Proteomes" id="UP000294847"/>
    </source>
</evidence>